<dbReference type="Pfam" id="PF00642">
    <property type="entry name" value="zf-CCCH"/>
    <property type="match status" value="2"/>
</dbReference>
<name>A0AA36ND85_9DINO</name>
<reference evidence="8" key="1">
    <citation type="submission" date="2023-08" db="EMBL/GenBank/DDBJ databases">
        <authorList>
            <person name="Chen Y."/>
            <person name="Shah S."/>
            <person name="Dougan E. K."/>
            <person name="Thang M."/>
            <person name="Chan C."/>
        </authorList>
    </citation>
    <scope>NUCLEOTIDE SEQUENCE</scope>
</reference>
<keyword evidence="9" id="KW-1185">Reference proteome</keyword>
<dbReference type="EMBL" id="CAUJNA010003284">
    <property type="protein sequence ID" value="CAJ1397988.1"/>
    <property type="molecule type" value="Genomic_DNA"/>
</dbReference>
<feature type="compositionally biased region" description="Low complexity" evidence="6">
    <location>
        <begin position="169"/>
        <end position="180"/>
    </location>
</feature>
<comment type="caution">
    <text evidence="8">The sequence shown here is derived from an EMBL/GenBank/DDBJ whole genome shotgun (WGS) entry which is preliminary data.</text>
</comment>
<dbReference type="InterPro" id="IPR000571">
    <property type="entry name" value="Znf_CCCH"/>
</dbReference>
<gene>
    <name evidence="8" type="ORF">EVOR1521_LOCUS21892</name>
</gene>
<dbReference type="PANTHER" id="PTHR12547:SF18">
    <property type="entry name" value="PROTEIN TIS11"/>
    <property type="match status" value="1"/>
</dbReference>
<dbReference type="Proteomes" id="UP001178507">
    <property type="component" value="Unassembled WGS sequence"/>
</dbReference>
<dbReference type="SUPFAM" id="SSF90229">
    <property type="entry name" value="CCCH zinc finger"/>
    <property type="match status" value="2"/>
</dbReference>
<dbReference type="PROSITE" id="PS50103">
    <property type="entry name" value="ZF_C3H1"/>
    <property type="match status" value="3"/>
</dbReference>
<organism evidence="8 9">
    <name type="scientific">Effrenium voratum</name>
    <dbReference type="NCBI Taxonomy" id="2562239"/>
    <lineage>
        <taxon>Eukaryota</taxon>
        <taxon>Sar</taxon>
        <taxon>Alveolata</taxon>
        <taxon>Dinophyceae</taxon>
        <taxon>Suessiales</taxon>
        <taxon>Symbiodiniaceae</taxon>
        <taxon>Effrenium</taxon>
    </lineage>
</organism>
<dbReference type="SMART" id="SM00356">
    <property type="entry name" value="ZnF_C3H1"/>
    <property type="match status" value="3"/>
</dbReference>
<evidence type="ECO:0000256" key="4">
    <source>
        <dbReference type="ARBA" id="ARBA00022833"/>
    </source>
</evidence>
<proteinExistence type="predicted"/>
<feature type="zinc finger region" description="C3H1-type" evidence="5">
    <location>
        <begin position="88"/>
        <end position="113"/>
    </location>
</feature>
<sequence>SPHLLSTGPGLGCFRISMGGSKRKGEGKPVVPEHRETKEGAVASGQVGLHRQLRKTKFCMYHLQGVCQFGDSCAFAHSCDELQGAPDLRKTKLCKFKSGHCKADNCPYAHSEEDLRSTDFFYKKRLCLWHQKGRCRNGEQCRFAHGNAELRAHTHMRQQKSVDALNAGSQSSHSQSSYSQDPGQSSASGSPWAEAGAFQNQEDSIQSVVRRIQAEVMQQQPPEPTQDLELQQKLLLLLQLKAQVEAAQKLEGQDLSGIDQFPPVPQVTHPALGPMPAVPLQATISSLSENLALLARQLNDLEHLARRQQMMPNPDVTGQLQELLLQQQQQQHSLLQQSRALAPDAMMRPFSDFGSLPSWSRDAASSGYRGA</sequence>
<feature type="domain" description="C3H1-type" evidence="7">
    <location>
        <begin position="88"/>
        <end position="113"/>
    </location>
</feature>
<evidence type="ECO:0000256" key="5">
    <source>
        <dbReference type="PROSITE-ProRule" id="PRU00723"/>
    </source>
</evidence>
<evidence type="ECO:0000256" key="3">
    <source>
        <dbReference type="ARBA" id="ARBA00022771"/>
    </source>
</evidence>
<keyword evidence="3 5" id="KW-0863">Zinc-finger</keyword>
<feature type="non-terminal residue" evidence="8">
    <location>
        <position position="371"/>
    </location>
</feature>
<evidence type="ECO:0000256" key="6">
    <source>
        <dbReference type="SAM" id="MobiDB-lite"/>
    </source>
</evidence>
<dbReference type="GO" id="GO:0003729">
    <property type="term" value="F:mRNA binding"/>
    <property type="evidence" value="ECO:0007669"/>
    <property type="project" value="InterPro"/>
</dbReference>
<feature type="region of interest" description="Disordered" evidence="6">
    <location>
        <begin position="352"/>
        <end position="371"/>
    </location>
</feature>
<protein>
    <recommendedName>
        <fullName evidence="7">C3H1-type domain-containing protein</fullName>
    </recommendedName>
</protein>
<dbReference type="PANTHER" id="PTHR12547">
    <property type="entry name" value="CCCH ZINC FINGER/TIS11-RELATED"/>
    <property type="match status" value="1"/>
</dbReference>
<dbReference type="Pfam" id="PF14608">
    <property type="entry name" value="zf-CCCH_2"/>
    <property type="match status" value="1"/>
</dbReference>
<feature type="compositionally biased region" description="Basic and acidic residues" evidence="6">
    <location>
        <begin position="23"/>
        <end position="39"/>
    </location>
</feature>
<accession>A0AA36ND85</accession>
<feature type="domain" description="C3H1-type" evidence="7">
    <location>
        <begin position="53"/>
        <end position="80"/>
    </location>
</feature>
<evidence type="ECO:0000313" key="9">
    <source>
        <dbReference type="Proteomes" id="UP001178507"/>
    </source>
</evidence>
<evidence type="ECO:0000259" key="7">
    <source>
        <dbReference type="PROSITE" id="PS50103"/>
    </source>
</evidence>
<feature type="region of interest" description="Disordered" evidence="6">
    <location>
        <begin position="17"/>
        <end position="43"/>
    </location>
</feature>
<dbReference type="InterPro" id="IPR036855">
    <property type="entry name" value="Znf_CCCH_sf"/>
</dbReference>
<dbReference type="AlphaFoldDB" id="A0AA36ND85"/>
<keyword evidence="1 5" id="KW-0479">Metal-binding</keyword>
<dbReference type="Gene3D" id="4.10.1000.10">
    <property type="entry name" value="Zinc finger, CCCH-type"/>
    <property type="match status" value="3"/>
</dbReference>
<keyword evidence="4 5" id="KW-0862">Zinc</keyword>
<dbReference type="GO" id="GO:0008270">
    <property type="term" value="F:zinc ion binding"/>
    <property type="evidence" value="ECO:0007669"/>
    <property type="project" value="UniProtKB-KW"/>
</dbReference>
<feature type="domain" description="C3H1-type" evidence="7">
    <location>
        <begin position="121"/>
        <end position="148"/>
    </location>
</feature>
<feature type="region of interest" description="Disordered" evidence="6">
    <location>
        <begin position="158"/>
        <end position="193"/>
    </location>
</feature>
<feature type="zinc finger region" description="C3H1-type" evidence="5">
    <location>
        <begin position="53"/>
        <end position="80"/>
    </location>
</feature>
<evidence type="ECO:0000256" key="1">
    <source>
        <dbReference type="ARBA" id="ARBA00022723"/>
    </source>
</evidence>
<keyword evidence="2" id="KW-0677">Repeat</keyword>
<dbReference type="InterPro" id="IPR045877">
    <property type="entry name" value="ZFP36-like"/>
</dbReference>
<feature type="zinc finger region" description="C3H1-type" evidence="5">
    <location>
        <begin position="121"/>
        <end position="148"/>
    </location>
</feature>
<evidence type="ECO:0000313" key="8">
    <source>
        <dbReference type="EMBL" id="CAJ1397988.1"/>
    </source>
</evidence>
<evidence type="ECO:0000256" key="2">
    <source>
        <dbReference type="ARBA" id="ARBA00022737"/>
    </source>
</evidence>